<dbReference type="AlphaFoldDB" id="A0A485L107"/>
<gene>
    <name evidence="8" type="primary">Aste57867_13913</name>
    <name evidence="7" type="ORF">As57867_013862</name>
    <name evidence="8" type="ORF">ASTE57867_13913</name>
</gene>
<name>A0A485L107_9STRA</name>
<dbReference type="GO" id="GO:0004674">
    <property type="term" value="F:protein serine/threonine kinase activity"/>
    <property type="evidence" value="ECO:0007669"/>
    <property type="project" value="UniProtKB-KW"/>
</dbReference>
<accession>A0A485L107</accession>
<dbReference type="EMBL" id="CAADRA010005513">
    <property type="protein sequence ID" value="VFT90744.1"/>
    <property type="molecule type" value="Genomic_DNA"/>
</dbReference>
<dbReference type="SUPFAM" id="SSF56112">
    <property type="entry name" value="Protein kinase-like (PK-like)"/>
    <property type="match status" value="1"/>
</dbReference>
<evidence type="ECO:0000256" key="5">
    <source>
        <dbReference type="ARBA" id="ARBA00022840"/>
    </source>
</evidence>
<dbReference type="OrthoDB" id="193931at2759"/>
<dbReference type="GO" id="GO:0005524">
    <property type="term" value="F:ATP binding"/>
    <property type="evidence" value="ECO:0007669"/>
    <property type="project" value="UniProtKB-KW"/>
</dbReference>
<dbReference type="Proteomes" id="UP000332933">
    <property type="component" value="Unassembled WGS sequence"/>
</dbReference>
<keyword evidence="4" id="KW-0418">Kinase</keyword>
<dbReference type="InterPro" id="IPR011009">
    <property type="entry name" value="Kinase-like_dom_sf"/>
</dbReference>
<proteinExistence type="predicted"/>
<feature type="domain" description="Protein kinase" evidence="6">
    <location>
        <begin position="3"/>
        <end position="264"/>
    </location>
</feature>
<dbReference type="PANTHER" id="PTHR24345:SF91">
    <property type="entry name" value="SERINE_THREONINE-PROTEIN KINASE PLK4"/>
    <property type="match status" value="1"/>
</dbReference>
<reference evidence="7" key="2">
    <citation type="submission" date="2019-06" db="EMBL/GenBank/DDBJ databases">
        <title>Genomics analysis of Aphanomyces spp. identifies a new class of oomycete effector associated with host adaptation.</title>
        <authorList>
            <person name="Gaulin E."/>
        </authorList>
    </citation>
    <scope>NUCLEOTIDE SEQUENCE</scope>
    <source>
        <strain evidence="7">CBS 578.67</strain>
    </source>
</reference>
<dbReference type="CDD" id="cd14014">
    <property type="entry name" value="STKc_PknB_like"/>
    <property type="match status" value="1"/>
</dbReference>
<evidence type="ECO:0000256" key="4">
    <source>
        <dbReference type="ARBA" id="ARBA00022777"/>
    </source>
</evidence>
<dbReference type="Gene3D" id="1.10.510.10">
    <property type="entry name" value="Transferase(Phosphotransferase) domain 1"/>
    <property type="match status" value="1"/>
</dbReference>
<dbReference type="InterPro" id="IPR000719">
    <property type="entry name" value="Prot_kinase_dom"/>
</dbReference>
<evidence type="ECO:0000256" key="2">
    <source>
        <dbReference type="ARBA" id="ARBA00022679"/>
    </source>
</evidence>
<evidence type="ECO:0000313" key="9">
    <source>
        <dbReference type="Proteomes" id="UP000332933"/>
    </source>
</evidence>
<dbReference type="EMBL" id="VJMH01005492">
    <property type="protein sequence ID" value="KAF0695271.1"/>
    <property type="molecule type" value="Genomic_DNA"/>
</dbReference>
<dbReference type="Pfam" id="PF00069">
    <property type="entry name" value="Pkinase"/>
    <property type="match status" value="1"/>
</dbReference>
<evidence type="ECO:0000259" key="6">
    <source>
        <dbReference type="PROSITE" id="PS50011"/>
    </source>
</evidence>
<keyword evidence="2" id="KW-0808">Transferase</keyword>
<evidence type="ECO:0000256" key="3">
    <source>
        <dbReference type="ARBA" id="ARBA00022741"/>
    </source>
</evidence>
<protein>
    <submittedName>
        <fullName evidence="8">Aste57867_13913 protein</fullName>
    </submittedName>
</protein>
<keyword evidence="1" id="KW-0723">Serine/threonine-protein kinase</keyword>
<dbReference type="PANTHER" id="PTHR24345">
    <property type="entry name" value="SERINE/THREONINE-PROTEIN KINASE PLK"/>
    <property type="match status" value="1"/>
</dbReference>
<evidence type="ECO:0000313" key="8">
    <source>
        <dbReference type="EMBL" id="VFT90744.1"/>
    </source>
</evidence>
<evidence type="ECO:0000256" key="1">
    <source>
        <dbReference type="ARBA" id="ARBA00022527"/>
    </source>
</evidence>
<keyword evidence="3" id="KW-0547">Nucleotide-binding</keyword>
<evidence type="ECO:0000313" key="7">
    <source>
        <dbReference type="EMBL" id="KAF0695271.1"/>
    </source>
</evidence>
<reference evidence="8 9" key="1">
    <citation type="submission" date="2019-03" db="EMBL/GenBank/DDBJ databases">
        <authorList>
            <person name="Gaulin E."/>
            <person name="Dumas B."/>
        </authorList>
    </citation>
    <scope>NUCLEOTIDE SEQUENCE [LARGE SCALE GENOMIC DNA]</scope>
    <source>
        <strain evidence="8">CBS 568.67</strain>
    </source>
</reference>
<sequence>MDYRVESELATMADGGRILLCRRHPRGPAVAVKCVRADDATLAEARLHRGLPRHPHLLAMRDVFIVDGMLHMVLDYCPKGDLFAELERQKRFERHTALVYLAQIAAAVQHVHRHGIAHRDLSLENVLLDDDGVAKLCDFGLAVEIATSPEDECDGGGGPVGKPNCMAPEVYAGDVCDPRKADVWSLGMMLFMMITGVPLVHIPSRQDKRFCMLEAYGAHSLVNLWNMEALFTESLLELVELMLEVDPRRRLSIDEVLHAVQIELQGLSDPPPRGAASPPKWEQWMRKLLFV</sequence>
<dbReference type="PROSITE" id="PS50011">
    <property type="entry name" value="PROTEIN_KINASE_DOM"/>
    <property type="match status" value="1"/>
</dbReference>
<keyword evidence="9" id="KW-1185">Reference proteome</keyword>
<dbReference type="GO" id="GO:0005634">
    <property type="term" value="C:nucleus"/>
    <property type="evidence" value="ECO:0007669"/>
    <property type="project" value="TreeGrafter"/>
</dbReference>
<keyword evidence="5" id="KW-0067">ATP-binding</keyword>
<organism evidence="8 9">
    <name type="scientific">Aphanomyces stellatus</name>
    <dbReference type="NCBI Taxonomy" id="120398"/>
    <lineage>
        <taxon>Eukaryota</taxon>
        <taxon>Sar</taxon>
        <taxon>Stramenopiles</taxon>
        <taxon>Oomycota</taxon>
        <taxon>Saprolegniomycetes</taxon>
        <taxon>Saprolegniales</taxon>
        <taxon>Verrucalvaceae</taxon>
        <taxon>Aphanomyces</taxon>
    </lineage>
</organism>